<dbReference type="GO" id="GO:0003677">
    <property type="term" value="F:DNA binding"/>
    <property type="evidence" value="ECO:0007669"/>
    <property type="project" value="UniProtKB-UniRule"/>
</dbReference>
<comment type="caution">
    <text evidence="6">The sequence shown here is derived from an EMBL/GenBank/DDBJ whole genome shotgun (WGS) entry which is preliminary data.</text>
</comment>
<dbReference type="SUPFAM" id="SSF48498">
    <property type="entry name" value="Tetracyclin repressor-like, C-terminal domain"/>
    <property type="match status" value="1"/>
</dbReference>
<dbReference type="InterPro" id="IPR009057">
    <property type="entry name" value="Homeodomain-like_sf"/>
</dbReference>
<dbReference type="PANTHER" id="PTHR47506">
    <property type="entry name" value="TRANSCRIPTIONAL REGULATORY PROTEIN"/>
    <property type="match status" value="1"/>
</dbReference>
<dbReference type="RefSeq" id="WP_213514175.1">
    <property type="nucleotide sequence ID" value="NZ_BOSE01000002.1"/>
</dbReference>
<organism evidence="6 7">
    <name type="scientific">Paenibacillus montaniterrae</name>
    <dbReference type="NCBI Taxonomy" id="429341"/>
    <lineage>
        <taxon>Bacteria</taxon>
        <taxon>Bacillati</taxon>
        <taxon>Bacillota</taxon>
        <taxon>Bacilli</taxon>
        <taxon>Bacillales</taxon>
        <taxon>Paenibacillaceae</taxon>
        <taxon>Paenibacillus</taxon>
    </lineage>
</organism>
<evidence type="ECO:0000259" key="5">
    <source>
        <dbReference type="PROSITE" id="PS50977"/>
    </source>
</evidence>
<dbReference type="Proteomes" id="UP000683139">
    <property type="component" value="Unassembled WGS sequence"/>
</dbReference>
<dbReference type="Pfam" id="PF00440">
    <property type="entry name" value="TetR_N"/>
    <property type="match status" value="1"/>
</dbReference>
<dbReference type="Gene3D" id="1.10.357.10">
    <property type="entry name" value="Tetracycline Repressor, domain 2"/>
    <property type="match status" value="1"/>
</dbReference>
<evidence type="ECO:0000256" key="2">
    <source>
        <dbReference type="ARBA" id="ARBA00023125"/>
    </source>
</evidence>
<feature type="domain" description="HTH tetR-type" evidence="5">
    <location>
        <begin position="11"/>
        <end position="71"/>
    </location>
</feature>
<protein>
    <recommendedName>
        <fullName evidence="5">HTH tetR-type domain-containing protein</fullName>
    </recommendedName>
</protein>
<dbReference type="Pfam" id="PF17922">
    <property type="entry name" value="TetR_C_17"/>
    <property type="match status" value="1"/>
</dbReference>
<dbReference type="PROSITE" id="PS50977">
    <property type="entry name" value="HTH_TETR_2"/>
    <property type="match status" value="1"/>
</dbReference>
<dbReference type="AlphaFoldDB" id="A0A919YLY7"/>
<evidence type="ECO:0000256" key="3">
    <source>
        <dbReference type="ARBA" id="ARBA00023163"/>
    </source>
</evidence>
<dbReference type="PANTHER" id="PTHR47506:SF6">
    <property type="entry name" value="HTH-TYPE TRANSCRIPTIONAL REPRESSOR NEMR"/>
    <property type="match status" value="1"/>
</dbReference>
<dbReference type="Gene3D" id="1.10.10.60">
    <property type="entry name" value="Homeodomain-like"/>
    <property type="match status" value="1"/>
</dbReference>
<dbReference type="PRINTS" id="PR00455">
    <property type="entry name" value="HTHTETR"/>
</dbReference>
<keyword evidence="3" id="KW-0804">Transcription</keyword>
<evidence type="ECO:0000313" key="6">
    <source>
        <dbReference type="EMBL" id="GIP15915.1"/>
    </source>
</evidence>
<feature type="DNA-binding region" description="H-T-H motif" evidence="4">
    <location>
        <begin position="34"/>
        <end position="53"/>
    </location>
</feature>
<proteinExistence type="predicted"/>
<sequence length="207" mass="24067">MSPKLSDQTKEQRVLQILEAAKRVFADKGYGAVSLKDIIEETGMSRGWIYLYYQSKDEIFEDLLNYQDEQYERELAERLEQCASVWELVYELQFQQLQELLVSHKGDLMPAFYEYFLLGYRNEERQELLRQRYEKGIARFAAILQAGVDRGQFSPIMSVIDISRIVASFQEGIITHAITVGIETANTKIQLESFIDYVKSLLRPITS</sequence>
<keyword evidence="1" id="KW-0805">Transcription regulation</keyword>
<evidence type="ECO:0000256" key="4">
    <source>
        <dbReference type="PROSITE-ProRule" id="PRU00335"/>
    </source>
</evidence>
<gene>
    <name evidence="6" type="ORF">J40TS1_15570</name>
</gene>
<name>A0A919YLY7_9BACL</name>
<dbReference type="SUPFAM" id="SSF46689">
    <property type="entry name" value="Homeodomain-like"/>
    <property type="match status" value="1"/>
</dbReference>
<accession>A0A919YLY7</accession>
<dbReference type="EMBL" id="BOSE01000002">
    <property type="protein sequence ID" value="GIP15915.1"/>
    <property type="molecule type" value="Genomic_DNA"/>
</dbReference>
<keyword evidence="7" id="KW-1185">Reference proteome</keyword>
<reference evidence="6" key="1">
    <citation type="submission" date="2021-03" db="EMBL/GenBank/DDBJ databases">
        <title>Antimicrobial resistance genes in bacteria isolated from Japanese honey, and their potential for conferring macrolide and lincosamide resistance in the American foulbrood pathogen Paenibacillus larvae.</title>
        <authorList>
            <person name="Okamoto M."/>
            <person name="Kumagai M."/>
            <person name="Kanamori H."/>
            <person name="Takamatsu D."/>
        </authorList>
    </citation>
    <scope>NUCLEOTIDE SEQUENCE</scope>
    <source>
        <strain evidence="6">J40TS1</strain>
    </source>
</reference>
<dbReference type="InterPro" id="IPR041612">
    <property type="entry name" value="YfiR_C"/>
</dbReference>
<dbReference type="InterPro" id="IPR001647">
    <property type="entry name" value="HTH_TetR"/>
</dbReference>
<dbReference type="InterPro" id="IPR036271">
    <property type="entry name" value="Tet_transcr_reg_TetR-rel_C_sf"/>
</dbReference>
<keyword evidence="2 4" id="KW-0238">DNA-binding</keyword>
<evidence type="ECO:0000313" key="7">
    <source>
        <dbReference type="Proteomes" id="UP000683139"/>
    </source>
</evidence>
<evidence type="ECO:0000256" key="1">
    <source>
        <dbReference type="ARBA" id="ARBA00023015"/>
    </source>
</evidence>